<dbReference type="EMBL" id="SPHZ02000012">
    <property type="protein sequence ID" value="KAF0888168.1"/>
    <property type="molecule type" value="Genomic_DNA"/>
</dbReference>
<gene>
    <name evidence="1" type="ORF">E2562_010859</name>
</gene>
<keyword evidence="2" id="KW-1185">Reference proteome</keyword>
<evidence type="ECO:0000313" key="1">
    <source>
        <dbReference type="EMBL" id="KAF0888168.1"/>
    </source>
</evidence>
<protein>
    <submittedName>
        <fullName evidence="1">Uncharacterized protein</fullName>
    </submittedName>
</protein>
<dbReference type="AlphaFoldDB" id="A0A6G1BJE2"/>
<reference evidence="1 2" key="1">
    <citation type="submission" date="2019-11" db="EMBL/GenBank/DDBJ databases">
        <title>Whole genome sequence of Oryza granulata.</title>
        <authorList>
            <person name="Li W."/>
        </authorList>
    </citation>
    <scope>NUCLEOTIDE SEQUENCE [LARGE SCALE GENOMIC DNA]</scope>
    <source>
        <strain evidence="2">cv. Menghai</strain>
        <tissue evidence="1">Leaf</tissue>
    </source>
</reference>
<comment type="caution">
    <text evidence="1">The sequence shown here is derived from an EMBL/GenBank/DDBJ whole genome shotgun (WGS) entry which is preliminary data.</text>
</comment>
<proteinExistence type="predicted"/>
<evidence type="ECO:0000313" key="2">
    <source>
        <dbReference type="Proteomes" id="UP000479710"/>
    </source>
</evidence>
<name>A0A6G1BJE2_9ORYZ</name>
<organism evidence="1 2">
    <name type="scientific">Oryza meyeriana var. granulata</name>
    <dbReference type="NCBI Taxonomy" id="110450"/>
    <lineage>
        <taxon>Eukaryota</taxon>
        <taxon>Viridiplantae</taxon>
        <taxon>Streptophyta</taxon>
        <taxon>Embryophyta</taxon>
        <taxon>Tracheophyta</taxon>
        <taxon>Spermatophyta</taxon>
        <taxon>Magnoliopsida</taxon>
        <taxon>Liliopsida</taxon>
        <taxon>Poales</taxon>
        <taxon>Poaceae</taxon>
        <taxon>BOP clade</taxon>
        <taxon>Oryzoideae</taxon>
        <taxon>Oryzeae</taxon>
        <taxon>Oryzinae</taxon>
        <taxon>Oryza</taxon>
        <taxon>Oryza meyeriana</taxon>
    </lineage>
</organism>
<dbReference type="Proteomes" id="UP000479710">
    <property type="component" value="Unassembled WGS sequence"/>
</dbReference>
<sequence>MAPFISFSIDIGANSLPINHATTPDQPDSLYVMALAPNLHNSHGWFEELKCRDPRDMTPYWCSLPLPATSSPTH</sequence>
<accession>A0A6G1BJE2</accession>